<dbReference type="GO" id="GO:0032934">
    <property type="term" value="F:sterol binding"/>
    <property type="evidence" value="ECO:0007669"/>
    <property type="project" value="TreeGrafter"/>
</dbReference>
<dbReference type="Gene3D" id="2.40.160.120">
    <property type="match status" value="1"/>
</dbReference>
<dbReference type="InterPro" id="IPR018494">
    <property type="entry name" value="Oxysterol-bd_CS"/>
</dbReference>
<dbReference type="GO" id="GO:0032541">
    <property type="term" value="C:cortical endoplasmic reticulum"/>
    <property type="evidence" value="ECO:0007669"/>
    <property type="project" value="TreeGrafter"/>
</dbReference>
<dbReference type="Pfam" id="PF01237">
    <property type="entry name" value="Oxysterol_BP"/>
    <property type="match status" value="1"/>
</dbReference>
<evidence type="ECO:0000256" key="2">
    <source>
        <dbReference type="RuleBase" id="RU003844"/>
    </source>
</evidence>
<feature type="region of interest" description="Disordered" evidence="3">
    <location>
        <begin position="397"/>
        <end position="474"/>
    </location>
</feature>
<dbReference type="FunFam" id="1.10.287.2720:FF:000001">
    <property type="entry name" value="Oxysterol-binding OBPalpha"/>
    <property type="match status" value="1"/>
</dbReference>
<dbReference type="Gene3D" id="1.10.287.2720">
    <property type="match status" value="1"/>
</dbReference>
<dbReference type="InterPro" id="IPR000648">
    <property type="entry name" value="Oxysterol-bd"/>
</dbReference>
<evidence type="ECO:0000256" key="1">
    <source>
        <dbReference type="ARBA" id="ARBA00008842"/>
    </source>
</evidence>
<dbReference type="GeneID" id="80877982"/>
<dbReference type="KEGG" id="som:SOMG_04509"/>
<dbReference type="GO" id="GO:0016020">
    <property type="term" value="C:membrane"/>
    <property type="evidence" value="ECO:0007669"/>
    <property type="project" value="TreeGrafter"/>
</dbReference>
<evidence type="ECO:0000313" key="5">
    <source>
        <dbReference type="Proteomes" id="UP001212411"/>
    </source>
</evidence>
<dbReference type="Gene3D" id="3.30.70.3490">
    <property type="match status" value="1"/>
</dbReference>
<feature type="region of interest" description="Disordered" evidence="3">
    <location>
        <begin position="323"/>
        <end position="344"/>
    </location>
</feature>
<dbReference type="PANTHER" id="PTHR10972:SF102">
    <property type="entry name" value="OXYSTEROL-BINDING PROTEIN"/>
    <property type="match status" value="1"/>
</dbReference>
<gene>
    <name evidence="4" type="primary">osh6</name>
    <name evidence="4" type="ORF">SOMG_04509</name>
</gene>
<protein>
    <submittedName>
        <fullName evidence="4">Sterol transfer protein Osh6</fullName>
    </submittedName>
</protein>
<proteinExistence type="inferred from homology"/>
<sequence>MPHDKQDRDTEEIEDESKNIILGIVSQLRPNMDLSKVTLPTFVLEPKSMLERITNFMSHPDFLLPVPHVPSAEERFLDVCRFYLSGWHIRPPGVKKPLNPVLGETFTGFWKFPPSGPSSPGLENLNGAAVYISEQVCHHPPISAYFYYCPQYKIRVDGVLKPRSRFLGNSAASIMEGVASMKFIERNEEYILTQPNMYARGILFGKMRIELGDHVTVRCPNTDLAAEIEFKVKGFISGTYNSIAGKVKRISTGEVLYKLSGKWDSEIILENASTGKSSTFLDVSELPVYPVTSRPLEEQESHESQKLWYDTCEGVKARDQSVATKSKTAIEDNQREKAKAREANNEKWHPRYFKQTGPEEYELNMDIPYNAPDAEVLCRLDSFIPIFSERDRAHFRSLVGGGSGPRSSTQRPDPHKQVRDFDKAGLNGNCPPNMRDRPNPASSFVTYRSDNGSVDEYHDAQLPDQKILSQLEEN</sequence>
<dbReference type="RefSeq" id="XP_056039501.1">
    <property type="nucleotide sequence ID" value="XM_056183293.1"/>
</dbReference>
<feature type="compositionally biased region" description="Basic and acidic residues" evidence="3">
    <location>
        <begin position="412"/>
        <end position="423"/>
    </location>
</feature>
<keyword evidence="5" id="KW-1185">Reference proteome</keyword>
<evidence type="ECO:0000256" key="3">
    <source>
        <dbReference type="SAM" id="MobiDB-lite"/>
    </source>
</evidence>
<reference evidence="4 5" key="1">
    <citation type="journal article" date="2023" name="G3 (Bethesda)">
        <title>A high-quality reference genome for the fission yeast Schizosaccharomyces osmophilus.</title>
        <authorList>
            <person name="Jia G.S."/>
            <person name="Zhang W.C."/>
            <person name="Liang Y."/>
            <person name="Liu X.H."/>
            <person name="Rhind N."/>
            <person name="Pidoux A."/>
            <person name="Brysch-Herzberg M."/>
            <person name="Du L.L."/>
        </authorList>
    </citation>
    <scope>NUCLEOTIDE SEQUENCE [LARGE SCALE GENOMIC DNA]</scope>
    <source>
        <strain evidence="4 5">CBS 15793</strain>
    </source>
</reference>
<accession>A0AAF0AZN7</accession>
<evidence type="ECO:0000313" key="4">
    <source>
        <dbReference type="EMBL" id="WBW75258.1"/>
    </source>
</evidence>
<feature type="compositionally biased region" description="Basic and acidic residues" evidence="3">
    <location>
        <begin position="328"/>
        <end position="344"/>
    </location>
</feature>
<dbReference type="Proteomes" id="UP001212411">
    <property type="component" value="Chromosome 3"/>
</dbReference>
<dbReference type="SUPFAM" id="SSF144000">
    <property type="entry name" value="Oxysterol-binding protein-like"/>
    <property type="match status" value="1"/>
</dbReference>
<dbReference type="PANTHER" id="PTHR10972">
    <property type="entry name" value="OXYSTEROL-BINDING PROTEIN-RELATED"/>
    <property type="match status" value="1"/>
</dbReference>
<dbReference type="GO" id="GO:0005829">
    <property type="term" value="C:cytosol"/>
    <property type="evidence" value="ECO:0007669"/>
    <property type="project" value="TreeGrafter"/>
</dbReference>
<name>A0AAF0AZN7_9SCHI</name>
<dbReference type="InterPro" id="IPR037239">
    <property type="entry name" value="OSBP_sf"/>
</dbReference>
<dbReference type="GO" id="GO:0061024">
    <property type="term" value="P:membrane organization"/>
    <property type="evidence" value="ECO:0007669"/>
    <property type="project" value="UniProtKB-ARBA"/>
</dbReference>
<dbReference type="AlphaFoldDB" id="A0AAF0AZN7"/>
<dbReference type="EMBL" id="CP115613">
    <property type="protein sequence ID" value="WBW75258.1"/>
    <property type="molecule type" value="Genomic_DNA"/>
</dbReference>
<feature type="compositionally biased region" description="Polar residues" evidence="3">
    <location>
        <begin position="440"/>
        <end position="452"/>
    </location>
</feature>
<comment type="similarity">
    <text evidence="1 2">Belongs to the OSBP family.</text>
</comment>
<organism evidence="4 5">
    <name type="scientific">Schizosaccharomyces osmophilus</name>
    <dbReference type="NCBI Taxonomy" id="2545709"/>
    <lineage>
        <taxon>Eukaryota</taxon>
        <taxon>Fungi</taxon>
        <taxon>Dikarya</taxon>
        <taxon>Ascomycota</taxon>
        <taxon>Taphrinomycotina</taxon>
        <taxon>Schizosaccharomycetes</taxon>
        <taxon>Schizosaccharomycetales</taxon>
        <taxon>Schizosaccharomycetaceae</taxon>
        <taxon>Schizosaccharomyces</taxon>
    </lineage>
</organism>
<dbReference type="PROSITE" id="PS01013">
    <property type="entry name" value="OSBP"/>
    <property type="match status" value="1"/>
</dbReference>